<name>A0A6A3HD60_9STRA</name>
<gene>
    <name evidence="2" type="ORF">PR001_g28180</name>
    <name evidence="1" type="ORF">PR002_g28239</name>
</gene>
<dbReference type="Proteomes" id="UP000435112">
    <property type="component" value="Unassembled WGS sequence"/>
</dbReference>
<evidence type="ECO:0000313" key="2">
    <source>
        <dbReference type="EMBL" id="KAE8967184.1"/>
    </source>
</evidence>
<dbReference type="EMBL" id="QXFU01004828">
    <property type="protein sequence ID" value="KAE8966865.1"/>
    <property type="molecule type" value="Genomic_DNA"/>
</dbReference>
<organism evidence="1 4">
    <name type="scientific">Phytophthora rubi</name>
    <dbReference type="NCBI Taxonomy" id="129364"/>
    <lineage>
        <taxon>Eukaryota</taxon>
        <taxon>Sar</taxon>
        <taxon>Stramenopiles</taxon>
        <taxon>Oomycota</taxon>
        <taxon>Peronosporomycetes</taxon>
        <taxon>Peronosporales</taxon>
        <taxon>Peronosporaceae</taxon>
        <taxon>Phytophthora</taxon>
    </lineage>
</organism>
<dbReference type="PANTHER" id="PTHR33266:SF1">
    <property type="entry name" value="F-BOX DOMAIN-CONTAINING PROTEIN"/>
    <property type="match status" value="1"/>
</dbReference>
<evidence type="ECO:0000313" key="4">
    <source>
        <dbReference type="Proteomes" id="UP000435112"/>
    </source>
</evidence>
<evidence type="ECO:0000313" key="1">
    <source>
        <dbReference type="EMBL" id="KAE8966865.1"/>
    </source>
</evidence>
<dbReference type="AlphaFoldDB" id="A0A6A3HD60"/>
<protein>
    <submittedName>
        <fullName evidence="1">Uncharacterized protein</fullName>
    </submittedName>
</protein>
<reference evidence="3 4" key="1">
    <citation type="submission" date="2018-09" db="EMBL/GenBank/DDBJ databases">
        <title>Genomic investigation of the strawberry pathogen Phytophthora fragariae indicates pathogenicity is determined by transcriptional variation in three key races.</title>
        <authorList>
            <person name="Adams T.M."/>
            <person name="Armitage A.D."/>
            <person name="Sobczyk M.K."/>
            <person name="Bates H.J."/>
            <person name="Dunwell J.M."/>
            <person name="Nellist C.F."/>
            <person name="Harrison R.J."/>
        </authorList>
    </citation>
    <scope>NUCLEOTIDE SEQUENCE [LARGE SCALE GENOMIC DNA]</scope>
    <source>
        <strain evidence="2 3">SCRP249</strain>
        <strain evidence="1 4">SCRP324</strain>
    </source>
</reference>
<dbReference type="Proteomes" id="UP000429607">
    <property type="component" value="Unassembled WGS sequence"/>
</dbReference>
<dbReference type="PANTHER" id="PTHR33266">
    <property type="entry name" value="CHROMOSOME 15, WHOLE GENOME SHOTGUN SEQUENCE"/>
    <property type="match status" value="1"/>
</dbReference>
<evidence type="ECO:0000313" key="3">
    <source>
        <dbReference type="Proteomes" id="UP000429607"/>
    </source>
</evidence>
<comment type="caution">
    <text evidence="1">The sequence shown here is derived from an EMBL/GenBank/DDBJ whole genome shotgun (WGS) entry which is preliminary data.</text>
</comment>
<sequence length="429" mass="48431">MYDVVYRKKQLEKQLATAFTGTYSGSAHDEFQNYLTRCSEQYRAMPFVYIAPYVTITQSSGFGKSRVLFELAKKCASDATKPMRLLYVSARNVAGSTGFPVATPKLVNFHFERATEPGIASRLLLAFDYACEHWGTVQEEWLEVFSPEGDRVDKELASNLKSWNPPTELHNQAPDSPVLVLVIDDAGSLLDKSDAYGVSYLRLLRHALKRVNVHLRQKGSTGLIFGVVVDTNALIHDFVPPSQKPSVPDPSSRAHQLKHLRSFPPFVLTQTMDVFFKELVSPLIDDPFSYKDFVLETDREKIRVMLLSFGRPLWSKYYSNVGREDPLSTVLHLGWGKLLRRLDLREPTSCKNDTLHGVAAVMCRLGLRPQSSSPFASQLVANFMAVLHAVKYTYDAHISGYVSEPFLAFAATHVWYEEYPESLTKHMLP</sequence>
<dbReference type="EMBL" id="QXFV01004918">
    <property type="protein sequence ID" value="KAE8967184.1"/>
    <property type="molecule type" value="Genomic_DNA"/>
</dbReference>
<accession>A0A6A3HD60</accession>
<dbReference type="OrthoDB" id="128354at2759"/>
<proteinExistence type="predicted"/>